<sequence>MKKIFFILLVQTVLFTACKLSLNENVGEVVLNFGESGRAIGSDGLPVFGTVPVEIKVYNTETEDLILTKRVENAGENIMFQVPTGITIKIRVYLITPSGSWQGEAVHAVISGTNNVPIKLNKKIADLHGLLFTQQDTGNGYKLTFTLGTKTVNAPYSNGVKHVFNRDNRGRMYVAYKDTTDWKLQRYTAEGEEDGSAFDLKDNSSPPQSVTPSVIMSDFTVGETYLVGTDLKVYEIGDTSLSDPSSTPLSFFKHVAAIDNGRIVWYGFDNPDEPRIYVVSNSNYRNIKDDIKIGNLPDGEVTDIFIRGNYAYVLFNAFNEKIENDNKRLYSLGGVLRYNINNLGEPPLKIGFNAAPDFVNGVLNNYGYGNYFYGAVKVVGFDEDGLYIADDGFAAAYINEKARIIKNRNRIAYLGFNANALIFAETAVTWFDEYEEWRAPNTKALLWEKGVHGFDYSGALSRLSDTSQQGYGDVFCFDQDGSLYIGKQNGPDYTIAQFKLKENGEEYNTNLITPSSFSTTSASTCFAVDVSGANDHIENYLYYTENSTTIKRVKWVGAFSAASYDVGFTPISFGPGEEVTALAANKDGLFVAVKKVTNENDDGESYKITVKKYDHSGSSAGEATVVNETETHWNYHGGSTAEDANKYISENLNALHIKDGFLYAVTTKRIGVVLKSGGDTLRPDKSVITGKLIIIGKTSDFSVSPAPLLYQTTLTGVDDINAATVSGAFSPYRFIALKPKKLIIASDGYYAKDNTSANMVQKNNVVIFNLDTFNIQSVNAEIEFSKIMTDTFEW</sequence>
<dbReference type="EMBL" id="CP061839">
    <property type="protein sequence ID" value="QOW60404.1"/>
    <property type="molecule type" value="Genomic_DNA"/>
</dbReference>
<evidence type="ECO:0008006" key="3">
    <source>
        <dbReference type="Google" id="ProtNLM"/>
    </source>
</evidence>
<evidence type="ECO:0000313" key="2">
    <source>
        <dbReference type="Proteomes" id="UP000593915"/>
    </source>
</evidence>
<dbReference type="RefSeq" id="WP_194075942.1">
    <property type="nucleotide sequence ID" value="NZ_CP061839.1"/>
</dbReference>
<name>A0A7S6WNF5_9SPIR</name>
<reference evidence="1 2" key="1">
    <citation type="submission" date="2020-09" db="EMBL/GenBank/DDBJ databases">
        <title>Characterization of Treponema spp. from bovine digital dermatitis in Korea.</title>
        <authorList>
            <person name="Espiritu H.M."/>
            <person name="Cho Y.I."/>
            <person name="Mamuad L."/>
        </authorList>
    </citation>
    <scope>NUCLEOTIDE SEQUENCE [LARGE SCALE GENOMIC DNA]</scope>
    <source>
        <strain evidence="1 2">KS1</strain>
    </source>
</reference>
<gene>
    <name evidence="1" type="ORF">IFE08_11380</name>
</gene>
<dbReference type="AlphaFoldDB" id="A0A7S6WNF5"/>
<protein>
    <recommendedName>
        <fullName evidence="3">Lipoprotein</fullName>
    </recommendedName>
</protein>
<organism evidence="1 2">
    <name type="scientific">Treponema pedis</name>
    <dbReference type="NCBI Taxonomy" id="409322"/>
    <lineage>
        <taxon>Bacteria</taxon>
        <taxon>Pseudomonadati</taxon>
        <taxon>Spirochaetota</taxon>
        <taxon>Spirochaetia</taxon>
        <taxon>Spirochaetales</taxon>
        <taxon>Treponemataceae</taxon>
        <taxon>Treponema</taxon>
    </lineage>
</organism>
<accession>A0A7S6WNF5</accession>
<proteinExistence type="predicted"/>
<dbReference type="PROSITE" id="PS51257">
    <property type="entry name" value="PROKAR_LIPOPROTEIN"/>
    <property type="match status" value="1"/>
</dbReference>
<dbReference type="Proteomes" id="UP000593915">
    <property type="component" value="Chromosome"/>
</dbReference>
<evidence type="ECO:0000313" key="1">
    <source>
        <dbReference type="EMBL" id="QOW60404.1"/>
    </source>
</evidence>